<keyword evidence="3" id="KW-1185">Reference proteome</keyword>
<gene>
    <name evidence="2" type="ORF">GCM10007854_09480</name>
</gene>
<evidence type="ECO:0008006" key="4">
    <source>
        <dbReference type="Google" id="ProtNLM"/>
    </source>
</evidence>
<name>A0ABQ5UXX1_9PROT</name>
<evidence type="ECO:0000313" key="3">
    <source>
        <dbReference type="Proteomes" id="UP001161390"/>
    </source>
</evidence>
<organism evidence="2 3">
    <name type="scientific">Algimonas porphyrae</name>
    <dbReference type="NCBI Taxonomy" id="1128113"/>
    <lineage>
        <taxon>Bacteria</taxon>
        <taxon>Pseudomonadati</taxon>
        <taxon>Pseudomonadota</taxon>
        <taxon>Alphaproteobacteria</taxon>
        <taxon>Maricaulales</taxon>
        <taxon>Robiginitomaculaceae</taxon>
        <taxon>Algimonas</taxon>
    </lineage>
</organism>
<comment type="caution">
    <text evidence="2">The sequence shown here is derived from an EMBL/GenBank/DDBJ whole genome shotgun (WGS) entry which is preliminary data.</text>
</comment>
<keyword evidence="1" id="KW-0812">Transmembrane</keyword>
<protein>
    <recommendedName>
        <fullName evidence="4">Secreted protein</fullName>
    </recommendedName>
</protein>
<feature type="transmembrane region" description="Helical" evidence="1">
    <location>
        <begin position="6"/>
        <end position="30"/>
    </location>
</feature>
<proteinExistence type="predicted"/>
<dbReference type="EMBL" id="BSNJ01000002">
    <property type="protein sequence ID" value="GLQ19993.1"/>
    <property type="molecule type" value="Genomic_DNA"/>
</dbReference>
<reference evidence="2" key="2">
    <citation type="submission" date="2023-01" db="EMBL/GenBank/DDBJ databases">
        <title>Draft genome sequence of Algimonas porphyrae strain NBRC 108216.</title>
        <authorList>
            <person name="Sun Q."/>
            <person name="Mori K."/>
        </authorList>
    </citation>
    <scope>NUCLEOTIDE SEQUENCE</scope>
    <source>
        <strain evidence="2">NBRC 108216</strain>
    </source>
</reference>
<sequence length="65" mass="6981">MIVSGPIIVFGLMIVFGMVLSGASTHPLLFARPAPLCKLGNRLITICGVKSRKCVCFKEIFNASL</sequence>
<dbReference type="Proteomes" id="UP001161390">
    <property type="component" value="Unassembled WGS sequence"/>
</dbReference>
<evidence type="ECO:0000313" key="2">
    <source>
        <dbReference type="EMBL" id="GLQ19993.1"/>
    </source>
</evidence>
<reference evidence="2" key="1">
    <citation type="journal article" date="2014" name="Int. J. Syst. Evol. Microbiol.">
        <title>Complete genome of a new Firmicutes species belonging to the dominant human colonic microbiota ('Ruminococcus bicirculans') reveals two chromosomes and a selective capacity to utilize plant glucans.</title>
        <authorList>
            <consortium name="NISC Comparative Sequencing Program"/>
            <person name="Wegmann U."/>
            <person name="Louis P."/>
            <person name="Goesmann A."/>
            <person name="Henrissat B."/>
            <person name="Duncan S.H."/>
            <person name="Flint H.J."/>
        </authorList>
    </citation>
    <scope>NUCLEOTIDE SEQUENCE</scope>
    <source>
        <strain evidence="2">NBRC 108216</strain>
    </source>
</reference>
<keyword evidence="1" id="KW-1133">Transmembrane helix</keyword>
<evidence type="ECO:0000256" key="1">
    <source>
        <dbReference type="SAM" id="Phobius"/>
    </source>
</evidence>
<accession>A0ABQ5UXX1</accession>
<keyword evidence="1" id="KW-0472">Membrane</keyword>